<keyword evidence="1" id="KW-0067">ATP-binding</keyword>
<proteinExistence type="predicted"/>
<dbReference type="PANTHER" id="PTHR44329">
    <property type="entry name" value="SERINE/THREONINE-PROTEIN KINASE TNNI3K-RELATED"/>
    <property type="match status" value="1"/>
</dbReference>
<accession>A0ABR0Y564</accession>
<protein>
    <submittedName>
        <fullName evidence="3">Receptor-interacting serine/threonine-protein kinase 2-like</fullName>
    </submittedName>
</protein>
<feature type="domain" description="Protein kinase" evidence="2">
    <location>
        <begin position="17"/>
        <end position="181"/>
    </location>
</feature>
<sequence length="181" mass="19733">MSEEKCVKQDLINADSLVDRVQIGSGGFGLIYKARHKDWAIAMAVKELYGPSSEGCSGNVRPGNETKTQSVDGLSGKALLSEARLMCEGSCQFVLHLLGVCWSPGPPGCRRLGLVMQFIEKGSLEALLEQLSQLPWPLTFRLAHQVVLGTNFLHEHKPAVLLLDLKSSNVQLDNSFNDQVG</sequence>
<dbReference type="Proteomes" id="UP001369086">
    <property type="component" value="Unassembled WGS sequence"/>
</dbReference>
<dbReference type="SUPFAM" id="SSF56112">
    <property type="entry name" value="Protein kinase-like (PK-like)"/>
    <property type="match status" value="1"/>
</dbReference>
<evidence type="ECO:0000259" key="2">
    <source>
        <dbReference type="PROSITE" id="PS50011"/>
    </source>
</evidence>
<comment type="caution">
    <text evidence="3">The sequence shown here is derived from an EMBL/GenBank/DDBJ whole genome shotgun (WGS) entry which is preliminary data.</text>
</comment>
<dbReference type="Pfam" id="PF00069">
    <property type="entry name" value="Pkinase"/>
    <property type="match status" value="1"/>
</dbReference>
<organism evidence="3 4">
    <name type="scientific">Huso huso</name>
    <name type="common">Beluga</name>
    <name type="synonym">Acipenser huso</name>
    <dbReference type="NCBI Taxonomy" id="61971"/>
    <lineage>
        <taxon>Eukaryota</taxon>
        <taxon>Metazoa</taxon>
        <taxon>Chordata</taxon>
        <taxon>Craniata</taxon>
        <taxon>Vertebrata</taxon>
        <taxon>Euteleostomi</taxon>
        <taxon>Actinopterygii</taxon>
        <taxon>Chondrostei</taxon>
        <taxon>Acipenseriformes</taxon>
        <taxon>Acipenseridae</taxon>
        <taxon>Huso</taxon>
    </lineage>
</organism>
<dbReference type="PROSITE" id="PS00107">
    <property type="entry name" value="PROTEIN_KINASE_ATP"/>
    <property type="match status" value="1"/>
</dbReference>
<reference evidence="3 4" key="1">
    <citation type="submission" date="2021-05" db="EMBL/GenBank/DDBJ databases">
        <authorList>
            <person name="Zahm M."/>
            <person name="Klopp C."/>
            <person name="Cabau C."/>
            <person name="Kuhl H."/>
            <person name="Suciu R."/>
            <person name="Ciorpac M."/>
            <person name="Holostenco D."/>
            <person name="Gessner J."/>
            <person name="Wuertz S."/>
            <person name="Hohne C."/>
            <person name="Stock M."/>
            <person name="Gislard M."/>
            <person name="Lluch J."/>
            <person name="Milhes M."/>
            <person name="Lampietro C."/>
            <person name="Lopez Roques C."/>
            <person name="Donnadieu C."/>
            <person name="Du K."/>
            <person name="Schartl M."/>
            <person name="Guiguen Y."/>
        </authorList>
    </citation>
    <scope>NUCLEOTIDE SEQUENCE [LARGE SCALE GENOMIC DNA]</scope>
    <source>
        <strain evidence="3">Hh-F2</strain>
        <tissue evidence="3">Blood</tissue>
    </source>
</reference>
<dbReference type="InterPro" id="IPR017441">
    <property type="entry name" value="Protein_kinase_ATP_BS"/>
</dbReference>
<dbReference type="InterPro" id="IPR000719">
    <property type="entry name" value="Prot_kinase_dom"/>
</dbReference>
<dbReference type="Gene3D" id="1.10.510.10">
    <property type="entry name" value="Transferase(Phosphotransferase) domain 1"/>
    <property type="match status" value="1"/>
</dbReference>
<dbReference type="PANTHER" id="PTHR44329:SF297">
    <property type="entry name" value="RECEPTOR-INTERACTING SERINE_THREONINE-PROTEIN KINASE 3"/>
    <property type="match status" value="1"/>
</dbReference>
<dbReference type="InterPro" id="IPR051681">
    <property type="entry name" value="Ser/Thr_Kinases-Pseudokinases"/>
</dbReference>
<evidence type="ECO:0000313" key="4">
    <source>
        <dbReference type="Proteomes" id="UP001369086"/>
    </source>
</evidence>
<gene>
    <name evidence="3" type="ORF">HHUSO_G34448</name>
</gene>
<feature type="binding site" evidence="1">
    <location>
        <position position="46"/>
    </location>
    <ligand>
        <name>ATP</name>
        <dbReference type="ChEBI" id="CHEBI:30616"/>
    </ligand>
</feature>
<evidence type="ECO:0000313" key="3">
    <source>
        <dbReference type="EMBL" id="KAK6467787.1"/>
    </source>
</evidence>
<name>A0ABR0Y564_HUSHU</name>
<keyword evidence="1" id="KW-0547">Nucleotide-binding</keyword>
<dbReference type="PROSITE" id="PS50011">
    <property type="entry name" value="PROTEIN_KINASE_DOM"/>
    <property type="match status" value="1"/>
</dbReference>
<dbReference type="InterPro" id="IPR011009">
    <property type="entry name" value="Kinase-like_dom_sf"/>
</dbReference>
<keyword evidence="4" id="KW-1185">Reference proteome</keyword>
<evidence type="ECO:0000256" key="1">
    <source>
        <dbReference type="PROSITE-ProRule" id="PRU10141"/>
    </source>
</evidence>
<dbReference type="EMBL" id="JAHFZB010000047">
    <property type="protein sequence ID" value="KAK6467787.1"/>
    <property type="molecule type" value="Genomic_DNA"/>
</dbReference>